<sequence length="652" mass="72502">MPNVNSLVNNVVPGLVPDIFPWVSWLFRDHVELAVLFVFIGVVSGLTDIWSGRMRYVGLSLKERREYNDRYRRDNQRSAPFSVLASLDSPGRVITARRHLWNWLNKLIEWGGLALFVVLFFAVLIESWGESLLRPGKDTSAGFFLLYPDNQFGAVWCIGGFVVGVVLAKLLAFFVLEGHFAAADQKVNAQLNQESRRSSQRTGEMTDVRHLHFGEPVPVNALADFSTEQARKQQAVFLGKDEQGLPVLVPRDTWRKTNIQILGLPGSGKSVMATNALIRCVRDFGDAVVYFDPKGDAWAPHVFRAHCPDFTLLDLRPGKPAQLNLFRDLDQYALKNLLVAGFNLAETGDVADHYRISEQKAAKLIAEQFPHGANIQQVLAAAYALPEALKKDVKGLITKLENVADLSVLQTDSGIDVAGIINGGGCLYVIGSMDDEAVIRVQKMLFARCAQIIIARDEFRAWPHVSVMLDEIKYLLSKYVLNALGTLRSRDCNLLLAHQSLGDFGQCGQDLPADFVKTTVLDNTPIRWFYRAASQESAQWAAGQTGEIRVDVERRRASREAGNVEHISGDSFIQKEARPLFDVNTLQHLPDGFAVMTGLGVARLAFSSPLRVERREIPLQSFPVLAKSDPLAEYQADAKRKLPDGDGFGDLY</sequence>
<proteinExistence type="predicted"/>
<evidence type="ECO:0000259" key="2">
    <source>
        <dbReference type="Pfam" id="PF12696"/>
    </source>
</evidence>
<keyword evidence="1" id="KW-0812">Transmembrane</keyword>
<dbReference type="Pfam" id="PF12696">
    <property type="entry name" value="TraG-D_C"/>
    <property type="match status" value="1"/>
</dbReference>
<keyword evidence="1" id="KW-1133">Transmembrane helix</keyword>
<evidence type="ECO:0000313" key="3">
    <source>
        <dbReference type="EMBL" id="OQM38998.1"/>
    </source>
</evidence>
<comment type="caution">
    <text evidence="3">The sequence shown here is derived from an EMBL/GenBank/DDBJ whole genome shotgun (WGS) entry which is preliminary data.</text>
</comment>
<dbReference type="InterPro" id="IPR032689">
    <property type="entry name" value="TraG-D_C"/>
</dbReference>
<evidence type="ECO:0000256" key="1">
    <source>
        <dbReference type="SAM" id="Phobius"/>
    </source>
</evidence>
<dbReference type="PIRSF" id="PIRSF003273">
    <property type="entry name" value="Mobilization_MobA"/>
    <property type="match status" value="1"/>
</dbReference>
<evidence type="ECO:0000313" key="4">
    <source>
        <dbReference type="Proteomes" id="UP000192573"/>
    </source>
</evidence>
<gene>
    <name evidence="3" type="ORF">BZK42_27215</name>
</gene>
<feature type="transmembrane region" description="Helical" evidence="1">
    <location>
        <begin position="153"/>
        <end position="176"/>
    </location>
</feature>
<dbReference type="AlphaFoldDB" id="A0A1V8NRF9"/>
<dbReference type="SUPFAM" id="SSF52540">
    <property type="entry name" value="P-loop containing nucleoside triphosphate hydrolases"/>
    <property type="match status" value="1"/>
</dbReference>
<protein>
    <submittedName>
        <fullName evidence="3">Mobilization protein A</fullName>
    </submittedName>
</protein>
<dbReference type="InterPro" id="IPR016387">
    <property type="entry name" value="Mobilization_MobA"/>
</dbReference>
<feature type="transmembrane region" description="Helical" evidence="1">
    <location>
        <begin position="107"/>
        <end position="125"/>
    </location>
</feature>
<dbReference type="Proteomes" id="UP000192573">
    <property type="component" value="Unassembled WGS sequence"/>
</dbReference>
<name>A0A1V8NRF9_CITBR</name>
<dbReference type="InterPro" id="IPR027417">
    <property type="entry name" value="P-loop_NTPase"/>
</dbReference>
<feature type="domain" description="TraD/TraG TraM recognition site" evidence="2">
    <location>
        <begin position="464"/>
        <end position="590"/>
    </location>
</feature>
<reference evidence="3 4" key="1">
    <citation type="submission" date="2017-03" db="EMBL/GenBank/DDBJ databases">
        <authorList>
            <person name="Afonso C.L."/>
            <person name="Miller P.J."/>
            <person name="Scott M.A."/>
            <person name="Spackman E."/>
            <person name="Goraichik I."/>
            <person name="Dimitrov K.M."/>
            <person name="Suarez D.L."/>
            <person name="Swayne D.E."/>
        </authorList>
    </citation>
    <scope>NUCLEOTIDE SEQUENCE [LARGE SCALE GENOMIC DNA]</scope>
    <source>
        <strain evidence="3 4">ATCC 51113</strain>
    </source>
</reference>
<dbReference type="Gene3D" id="3.40.50.300">
    <property type="entry name" value="P-loop containing nucleotide triphosphate hydrolases"/>
    <property type="match status" value="2"/>
</dbReference>
<feature type="transmembrane region" description="Helical" evidence="1">
    <location>
        <begin position="33"/>
        <end position="52"/>
    </location>
</feature>
<keyword evidence="1" id="KW-0472">Membrane</keyword>
<organism evidence="3 4">
    <name type="scientific">Citrobacter braakii</name>
    <dbReference type="NCBI Taxonomy" id="57706"/>
    <lineage>
        <taxon>Bacteria</taxon>
        <taxon>Pseudomonadati</taxon>
        <taxon>Pseudomonadota</taxon>
        <taxon>Gammaproteobacteria</taxon>
        <taxon>Enterobacterales</taxon>
        <taxon>Enterobacteriaceae</taxon>
        <taxon>Citrobacter</taxon>
        <taxon>Citrobacter freundii complex</taxon>
    </lineage>
</organism>
<accession>A0A1V8NRF9</accession>
<dbReference type="EMBL" id="NAEW01000042">
    <property type="protein sequence ID" value="OQM38998.1"/>
    <property type="molecule type" value="Genomic_DNA"/>
</dbReference>